<feature type="transmembrane region" description="Helical" evidence="1">
    <location>
        <begin position="79"/>
        <end position="99"/>
    </location>
</feature>
<dbReference type="EMBL" id="AE000513">
    <property type="protein sequence ID" value="AAF11038.1"/>
    <property type="molecule type" value="Genomic_DNA"/>
</dbReference>
<accession>Q9RUC3</accession>
<dbReference type="STRING" id="243230.DR_1466"/>
<dbReference type="PIR" id="B75392">
    <property type="entry name" value="B75392"/>
</dbReference>
<sequence length="105" mass="11681">MGPGETVFRSLRLPAPHLRSGFMGTVSPSRVSPHPTLSRAAYLRHCIRVSLLKRWPWLLLATLFATAAGWQLRWSLWEIAVGALAVLLLGIGWVALSSWRRHAGD</sequence>
<keyword evidence="1" id="KW-1133">Transmembrane helix</keyword>
<dbReference type="KEGG" id="dra:DR_1466"/>
<organism evidence="2 3">
    <name type="scientific">Deinococcus radiodurans (strain ATCC 13939 / DSM 20539 / JCM 16871 / CCUG 27074 / LMG 4051 / NBRC 15346 / NCIMB 9279 / VKM B-1422 / R1)</name>
    <dbReference type="NCBI Taxonomy" id="243230"/>
    <lineage>
        <taxon>Bacteria</taxon>
        <taxon>Thermotogati</taxon>
        <taxon>Deinococcota</taxon>
        <taxon>Deinococci</taxon>
        <taxon>Deinococcales</taxon>
        <taxon>Deinococcaceae</taxon>
        <taxon>Deinococcus</taxon>
    </lineage>
</organism>
<dbReference type="EnsemblBacteria" id="AAF11038">
    <property type="protein sequence ID" value="AAF11038"/>
    <property type="gene ID" value="DR_1466"/>
</dbReference>
<name>Q9RUC3_DEIRA</name>
<evidence type="ECO:0000313" key="3">
    <source>
        <dbReference type="Proteomes" id="UP000002524"/>
    </source>
</evidence>
<feature type="transmembrane region" description="Helical" evidence="1">
    <location>
        <begin position="55"/>
        <end position="73"/>
    </location>
</feature>
<evidence type="ECO:0000256" key="1">
    <source>
        <dbReference type="SAM" id="Phobius"/>
    </source>
</evidence>
<keyword evidence="3" id="KW-1185">Reference proteome</keyword>
<gene>
    <name evidence="2" type="ordered locus">DR_1466</name>
</gene>
<dbReference type="HOGENOM" id="CLU_2232179_0_0_0"/>
<proteinExistence type="predicted"/>
<dbReference type="Proteomes" id="UP000002524">
    <property type="component" value="Chromosome 1"/>
</dbReference>
<dbReference type="AlphaFoldDB" id="Q9RUC3"/>
<keyword evidence="1" id="KW-0472">Membrane</keyword>
<evidence type="ECO:0000313" key="2">
    <source>
        <dbReference type="EMBL" id="AAF11038.1"/>
    </source>
</evidence>
<reference evidence="2 3" key="1">
    <citation type="journal article" date="1999" name="Science">
        <title>Genome sequence of the radioresistant bacterium Deinococcus radiodurans R1.</title>
        <authorList>
            <person name="White O."/>
            <person name="Eisen J.A."/>
            <person name="Heidelberg J.F."/>
            <person name="Hickey E.K."/>
            <person name="Peterson J.D."/>
            <person name="Dodson R.J."/>
            <person name="Haft D.H."/>
            <person name="Gwinn M.L."/>
            <person name="Nelson W.C."/>
            <person name="Richardson D.L."/>
            <person name="Moffat K.S."/>
            <person name="Qin H."/>
            <person name="Jiang L."/>
            <person name="Pamphile W."/>
            <person name="Crosby M."/>
            <person name="Shen M."/>
            <person name="Vamathevan J.J."/>
            <person name="Lam P."/>
            <person name="McDonald L."/>
            <person name="Utterback T."/>
            <person name="Zalewski C."/>
            <person name="Makarova K.S."/>
            <person name="Aravind L."/>
            <person name="Daly M.J."/>
            <person name="Minton K.W."/>
            <person name="Fleischmann R.D."/>
            <person name="Ketchum K.A."/>
            <person name="Nelson K.E."/>
            <person name="Salzberg S."/>
            <person name="Smith H.O."/>
            <person name="Venter J.C."/>
            <person name="Fraser C.M."/>
        </authorList>
    </citation>
    <scope>NUCLEOTIDE SEQUENCE [LARGE SCALE GENOMIC DNA]</scope>
    <source>
        <strain evidence="3">ATCC 13939 / DSM 20539 / JCM 16871 / LMG 4051 / NBRC 15346 / NCIMB 9279 / R1 / VKM B-1422</strain>
    </source>
</reference>
<dbReference type="InParanoid" id="Q9RUC3"/>
<keyword evidence="1" id="KW-0812">Transmembrane</keyword>
<protein>
    <submittedName>
        <fullName evidence="2">Uncharacterized protein</fullName>
    </submittedName>
</protein>
<dbReference type="PaxDb" id="243230-DR_1466"/>